<name>A0A382FFS9_9ZZZZ</name>
<dbReference type="EMBL" id="UINC01049581">
    <property type="protein sequence ID" value="SVB61535.1"/>
    <property type="molecule type" value="Genomic_DNA"/>
</dbReference>
<organism evidence="1">
    <name type="scientific">marine metagenome</name>
    <dbReference type="NCBI Taxonomy" id="408172"/>
    <lineage>
        <taxon>unclassified sequences</taxon>
        <taxon>metagenomes</taxon>
        <taxon>ecological metagenomes</taxon>
    </lineage>
</organism>
<gene>
    <name evidence="1" type="ORF">METZ01_LOCUS214389</name>
</gene>
<accession>A0A382FFS9</accession>
<dbReference type="InterPro" id="IPR005502">
    <property type="entry name" value="Ribosyl_crysJ1"/>
</dbReference>
<proteinExistence type="predicted"/>
<dbReference type="Gene3D" id="1.10.4080.10">
    <property type="entry name" value="ADP-ribosylation/Crystallin J1"/>
    <property type="match status" value="1"/>
</dbReference>
<protein>
    <submittedName>
        <fullName evidence="1">Uncharacterized protein</fullName>
    </submittedName>
</protein>
<reference evidence="1" key="1">
    <citation type="submission" date="2018-05" db="EMBL/GenBank/DDBJ databases">
        <authorList>
            <person name="Lanie J.A."/>
            <person name="Ng W.-L."/>
            <person name="Kazmierczak K.M."/>
            <person name="Andrzejewski T.M."/>
            <person name="Davidsen T.M."/>
            <person name="Wayne K.J."/>
            <person name="Tettelin H."/>
            <person name="Glass J.I."/>
            <person name="Rusch D."/>
            <person name="Podicherti R."/>
            <person name="Tsui H.-C.T."/>
            <person name="Winkler M.E."/>
        </authorList>
    </citation>
    <scope>NUCLEOTIDE SEQUENCE</scope>
</reference>
<feature type="non-terminal residue" evidence="1">
    <location>
        <position position="198"/>
    </location>
</feature>
<evidence type="ECO:0000313" key="1">
    <source>
        <dbReference type="EMBL" id="SVB61535.1"/>
    </source>
</evidence>
<dbReference type="AlphaFoldDB" id="A0A382FFS9"/>
<dbReference type="Pfam" id="PF03747">
    <property type="entry name" value="ADP_ribosyl_GH"/>
    <property type="match status" value="1"/>
</dbReference>
<dbReference type="SUPFAM" id="SSF101478">
    <property type="entry name" value="ADP-ribosylglycohydrolase"/>
    <property type="match status" value="1"/>
</dbReference>
<dbReference type="InterPro" id="IPR036705">
    <property type="entry name" value="Ribosyl_crysJ1_sf"/>
</dbReference>
<sequence>MAYGEIEAQLGWVDDFDSDGTDDTVMKNLLADALVGSGGHATIDDWAREWVDQSSEIFGSKVGKFFQSVLHTAAKLRMHSQPRLAALGNMPSSSSAMCISPVGIANACNPRAAAAQAYGLAGLIHVHDVSFCQDGAAAMAAAVAEAFKPETSRDAVVEAALEAMLPWSGEELRGLVAEIMEVALANVDYKGFRAEVYS</sequence>